<proteinExistence type="predicted"/>
<reference evidence="2" key="1">
    <citation type="submission" date="2022-01" db="EMBL/GenBank/DDBJ databases">
        <authorList>
            <person name="King R."/>
        </authorList>
    </citation>
    <scope>NUCLEOTIDE SEQUENCE</scope>
</reference>
<dbReference type="EMBL" id="OU892278">
    <property type="protein sequence ID" value="CAG9764091.1"/>
    <property type="molecule type" value="Genomic_DNA"/>
</dbReference>
<feature type="compositionally biased region" description="Basic and acidic residues" evidence="1">
    <location>
        <begin position="305"/>
        <end position="314"/>
    </location>
</feature>
<protein>
    <submittedName>
        <fullName evidence="2">Uncharacterized protein</fullName>
    </submittedName>
</protein>
<feature type="region of interest" description="Disordered" evidence="1">
    <location>
        <begin position="305"/>
        <end position="371"/>
    </location>
</feature>
<accession>A0A9N9MJH3</accession>
<feature type="compositionally biased region" description="Acidic residues" evidence="1">
    <location>
        <begin position="331"/>
        <end position="342"/>
    </location>
</feature>
<evidence type="ECO:0000313" key="2">
    <source>
        <dbReference type="EMBL" id="CAG9764091.1"/>
    </source>
</evidence>
<sequence length="371" mass="42455">MKIMAGLPASSNEETPYSPYFQANFSTSNPVAIQDTVHIGTKIKNRLLNPNIALKMENYEVSKDHLNHVIDNVSKDKHLLCSSDLDSETFVFPREKNKRLGTNLRNRETNIPTTEEIHKMILKARDHAVGDCNSLGMHLVENQLEAELMEVSIPKLDTFDNDPEENYLTNNCTVTETVASEDELDVLQANEEDVGDIDQDALKDLNELNIKDFSGNKTEKDKYVLRIKTNVKEMIVKKSTLCWLFFKKKGHLSSDRLMRCKSMGGSKVSKRYINTSLNYTKSSRKSLKKLGKKTEKTFKKTDEKLKIQKRRNENDSDSETSISDTYSLQSEFEEESFSENEDCGSQKEQKWHASWHTNKCTPPRVDDIVAL</sequence>
<gene>
    <name evidence="2" type="ORF">CEUTPL_LOCUS4737</name>
</gene>
<name>A0A9N9MJH3_9CUCU</name>
<dbReference type="Proteomes" id="UP001152799">
    <property type="component" value="Chromosome 2"/>
</dbReference>
<dbReference type="AlphaFoldDB" id="A0A9N9MJH3"/>
<evidence type="ECO:0000256" key="1">
    <source>
        <dbReference type="SAM" id="MobiDB-lite"/>
    </source>
</evidence>
<dbReference type="OrthoDB" id="10064970at2759"/>
<keyword evidence="3" id="KW-1185">Reference proteome</keyword>
<feature type="compositionally biased region" description="Polar residues" evidence="1">
    <location>
        <begin position="319"/>
        <end position="329"/>
    </location>
</feature>
<organism evidence="2 3">
    <name type="scientific">Ceutorhynchus assimilis</name>
    <name type="common">cabbage seed weevil</name>
    <dbReference type="NCBI Taxonomy" id="467358"/>
    <lineage>
        <taxon>Eukaryota</taxon>
        <taxon>Metazoa</taxon>
        <taxon>Ecdysozoa</taxon>
        <taxon>Arthropoda</taxon>
        <taxon>Hexapoda</taxon>
        <taxon>Insecta</taxon>
        <taxon>Pterygota</taxon>
        <taxon>Neoptera</taxon>
        <taxon>Endopterygota</taxon>
        <taxon>Coleoptera</taxon>
        <taxon>Polyphaga</taxon>
        <taxon>Cucujiformia</taxon>
        <taxon>Curculionidae</taxon>
        <taxon>Ceutorhynchinae</taxon>
        <taxon>Ceutorhynchus</taxon>
    </lineage>
</organism>
<evidence type="ECO:0000313" key="3">
    <source>
        <dbReference type="Proteomes" id="UP001152799"/>
    </source>
</evidence>